<gene>
    <name evidence="1" type="ORF">BpHYR1_018393</name>
</gene>
<comment type="caution">
    <text evidence="1">The sequence shown here is derived from an EMBL/GenBank/DDBJ whole genome shotgun (WGS) entry which is preliminary data.</text>
</comment>
<dbReference type="Proteomes" id="UP000276133">
    <property type="component" value="Unassembled WGS sequence"/>
</dbReference>
<name>A0A3M7P6G3_BRAPC</name>
<dbReference type="EMBL" id="REGN01012852">
    <property type="protein sequence ID" value="RMZ94711.1"/>
    <property type="molecule type" value="Genomic_DNA"/>
</dbReference>
<proteinExistence type="predicted"/>
<organism evidence="1 2">
    <name type="scientific">Brachionus plicatilis</name>
    <name type="common">Marine rotifer</name>
    <name type="synonym">Brachionus muelleri</name>
    <dbReference type="NCBI Taxonomy" id="10195"/>
    <lineage>
        <taxon>Eukaryota</taxon>
        <taxon>Metazoa</taxon>
        <taxon>Spiralia</taxon>
        <taxon>Gnathifera</taxon>
        <taxon>Rotifera</taxon>
        <taxon>Eurotatoria</taxon>
        <taxon>Monogononta</taxon>
        <taxon>Pseudotrocha</taxon>
        <taxon>Ploima</taxon>
        <taxon>Brachionidae</taxon>
        <taxon>Brachionus</taxon>
    </lineage>
</organism>
<protein>
    <submittedName>
        <fullName evidence="1">Uncharacterized protein</fullName>
    </submittedName>
</protein>
<reference evidence="1 2" key="1">
    <citation type="journal article" date="2018" name="Sci. Rep.">
        <title>Genomic signatures of local adaptation to the degree of environmental predictability in rotifers.</title>
        <authorList>
            <person name="Franch-Gras L."/>
            <person name="Hahn C."/>
            <person name="Garcia-Roger E.M."/>
            <person name="Carmona M.J."/>
            <person name="Serra M."/>
            <person name="Gomez A."/>
        </authorList>
    </citation>
    <scope>NUCLEOTIDE SEQUENCE [LARGE SCALE GENOMIC DNA]</scope>
    <source>
        <strain evidence="1">HYR1</strain>
    </source>
</reference>
<evidence type="ECO:0000313" key="1">
    <source>
        <dbReference type="EMBL" id="RMZ94711.1"/>
    </source>
</evidence>
<accession>A0A3M7P6G3</accession>
<keyword evidence="2" id="KW-1185">Reference proteome</keyword>
<sequence length="121" mass="13725">MGKFNELRVVIYLKLKKVAKIEIVVFIASIITDKYCRDNSSMVHTIIITVTKTDHQEYSTTKTTTIVDINREDTTAINVIIRNLQATTDKTSEHSTIAASEENTDYSTKTTSYIKYNGNKI</sequence>
<evidence type="ECO:0000313" key="2">
    <source>
        <dbReference type="Proteomes" id="UP000276133"/>
    </source>
</evidence>
<dbReference type="AlphaFoldDB" id="A0A3M7P6G3"/>